<dbReference type="InterPro" id="IPR001920">
    <property type="entry name" value="Asp/Glu_race"/>
</dbReference>
<keyword evidence="3" id="KW-1185">Reference proteome</keyword>
<evidence type="ECO:0000313" key="5">
    <source>
        <dbReference type="RefSeq" id="XP_022153635.1"/>
    </source>
</evidence>
<dbReference type="PANTHER" id="PTHR21198">
    <property type="entry name" value="GLUTAMATE RACEMASE"/>
    <property type="match status" value="1"/>
</dbReference>
<evidence type="ECO:0000256" key="2">
    <source>
        <dbReference type="SAM" id="MobiDB-lite"/>
    </source>
</evidence>
<dbReference type="RefSeq" id="XP_022153634.1">
    <property type="nucleotide sequence ID" value="XM_022297942.1"/>
</dbReference>
<dbReference type="GeneID" id="111021093"/>
<dbReference type="Pfam" id="PF01177">
    <property type="entry name" value="Asp_Glu_race"/>
    <property type="match status" value="1"/>
</dbReference>
<dbReference type="KEGG" id="mcha:111021093"/>
<reference evidence="4 5" key="1">
    <citation type="submission" date="2025-04" db="UniProtKB">
        <authorList>
            <consortium name="RefSeq"/>
        </authorList>
    </citation>
    <scope>IDENTIFICATION</scope>
    <source>
        <strain evidence="4 5">OHB3-1</strain>
    </source>
</reference>
<evidence type="ECO:0000256" key="1">
    <source>
        <dbReference type="ARBA" id="ARBA00023235"/>
    </source>
</evidence>
<dbReference type="AlphaFoldDB" id="A0A6J1DHC6"/>
<sequence>MSFQILSSQSCISACVNTRRFQFQWRMNPVQAVPPSSTLLHTDESEHFPESKRGSGFNSVSKTSKDSTGILISQANTVGILGGSSVNATVNFLGKLVKWSTKDGDSGLPFVLCSDPTLSNELQVFDRSSHPVLNFKSGDVGLDSGLVVESLKGKRAFLEKSGARCIVMPCHISHLWYEDVSKGCPVTFLHMADCVARELKEAKLKPLEAGSPLSIGVLATNAILSAGYYQDKLQNEGFEVVLPDKATMEHTVIPAIEALNRNDIEGARNLLRIALQVLLVRAVNSVILASDDMRDLLPRDDPLLKKCIDPMDALARSTINWAQSAE</sequence>
<dbReference type="Gene3D" id="3.40.50.1860">
    <property type="match status" value="2"/>
</dbReference>
<evidence type="ECO:0000313" key="4">
    <source>
        <dbReference type="RefSeq" id="XP_022153634.1"/>
    </source>
</evidence>
<gene>
    <name evidence="4 5 6" type="primary">LOC111021093</name>
</gene>
<dbReference type="Proteomes" id="UP000504603">
    <property type="component" value="Unplaced"/>
</dbReference>
<feature type="compositionally biased region" description="Basic and acidic residues" evidence="2">
    <location>
        <begin position="41"/>
        <end position="53"/>
    </location>
</feature>
<dbReference type="OrthoDB" id="187836at2759"/>
<evidence type="ECO:0000313" key="6">
    <source>
        <dbReference type="RefSeq" id="XP_022153636.1"/>
    </source>
</evidence>
<dbReference type="SUPFAM" id="SSF53681">
    <property type="entry name" value="Aspartate/glutamate racemase"/>
    <property type="match status" value="2"/>
</dbReference>
<dbReference type="GO" id="GO:0047661">
    <property type="term" value="F:amino-acid racemase activity"/>
    <property type="evidence" value="ECO:0007669"/>
    <property type="project" value="InterPro"/>
</dbReference>
<dbReference type="PANTHER" id="PTHR21198:SF7">
    <property type="entry name" value="ASPARTATE-GLUTAMATE RACEMASE FAMILY"/>
    <property type="match status" value="1"/>
</dbReference>
<dbReference type="RefSeq" id="XP_022153636.1">
    <property type="nucleotide sequence ID" value="XM_022297944.1"/>
</dbReference>
<evidence type="ECO:0000313" key="3">
    <source>
        <dbReference type="Proteomes" id="UP000504603"/>
    </source>
</evidence>
<dbReference type="InterPro" id="IPR015942">
    <property type="entry name" value="Asp/Glu/hydantoin_racemase"/>
</dbReference>
<name>A0A6J1DHC6_MOMCH</name>
<organism evidence="3 5">
    <name type="scientific">Momordica charantia</name>
    <name type="common">Bitter gourd</name>
    <name type="synonym">Balsam pear</name>
    <dbReference type="NCBI Taxonomy" id="3673"/>
    <lineage>
        <taxon>Eukaryota</taxon>
        <taxon>Viridiplantae</taxon>
        <taxon>Streptophyta</taxon>
        <taxon>Embryophyta</taxon>
        <taxon>Tracheophyta</taxon>
        <taxon>Spermatophyta</taxon>
        <taxon>Magnoliopsida</taxon>
        <taxon>eudicotyledons</taxon>
        <taxon>Gunneridae</taxon>
        <taxon>Pentapetalae</taxon>
        <taxon>rosids</taxon>
        <taxon>fabids</taxon>
        <taxon>Cucurbitales</taxon>
        <taxon>Cucurbitaceae</taxon>
        <taxon>Momordiceae</taxon>
        <taxon>Momordica</taxon>
    </lineage>
</organism>
<feature type="region of interest" description="Disordered" evidence="2">
    <location>
        <begin position="40"/>
        <end position="60"/>
    </location>
</feature>
<dbReference type="RefSeq" id="XP_022153635.1">
    <property type="nucleotide sequence ID" value="XM_022297943.1"/>
</dbReference>
<keyword evidence="1" id="KW-0413">Isomerase</keyword>
<protein>
    <submittedName>
        <fullName evidence="4 5">Uncharacterized protein LOC111021093</fullName>
    </submittedName>
</protein>
<accession>A0A6J1DHC6</accession>
<proteinExistence type="predicted"/>